<proteinExistence type="predicted"/>
<sequence length="558" mass="61122">MTAAKARLVRGLAVYAGVLLVLCIAVARSYALGSPERPVVLATVWSAGKLVARAEVASVGARTAEVDKAMAEAPSPQLVYETVTGESRMATKPDWLFAISLVPGRDGVMARMNGKTAYVTPDDLLARQVYDHGINHEAIGLAAGADVPLIHAMLSERLHASARDIWGSAVIRRIRVERTVPSAPPPVRITADNMTHAMVREATLDIAHYLARSVDDDGRFRYMVDATANRSLAGYDWPRHAGATYFLAQAAALSGNADLRYATLRAAARLRDKGLVACGDYKCIGQEDIVEVGSSSLAVIAFVEIVRTGIDESYRPLIADLARFLRSQQRADGEFMHQYDRHARHPIDVQFVYFTGEASLALARAYVLSKATEDRDAARRALAYIVGPAWHFFGNRYYFGEEHWTCQTMAEVVDSPSDPALDFCVRWQRFGRSVQHQEGDSPQDTDGSLGIDPMITPRLTPVASRCEAAVATLDAATRLGLPEAERRAIDRQTRRALAFLLRHQFRPGPTHLFADPAAVHGAIPGSPVDFQLRIDYAQHAGSAMIRWLEVVPELSSQP</sequence>
<evidence type="ECO:0000313" key="2">
    <source>
        <dbReference type="EMBL" id="WXB03485.1"/>
    </source>
</evidence>
<feature type="transmembrane region" description="Helical" evidence="1">
    <location>
        <begin position="12"/>
        <end position="31"/>
    </location>
</feature>
<keyword evidence="1" id="KW-0812">Transmembrane</keyword>
<organism evidence="2 3">
    <name type="scientific">Pendulispora rubella</name>
    <dbReference type="NCBI Taxonomy" id="2741070"/>
    <lineage>
        <taxon>Bacteria</taxon>
        <taxon>Pseudomonadati</taxon>
        <taxon>Myxococcota</taxon>
        <taxon>Myxococcia</taxon>
        <taxon>Myxococcales</taxon>
        <taxon>Sorangiineae</taxon>
        <taxon>Pendulisporaceae</taxon>
        <taxon>Pendulispora</taxon>
    </lineage>
</organism>
<evidence type="ECO:0000256" key="1">
    <source>
        <dbReference type="SAM" id="Phobius"/>
    </source>
</evidence>
<accession>A0ABZ2KY35</accession>
<gene>
    <name evidence="2" type="ORF">LVJ94_42105</name>
</gene>
<dbReference type="RefSeq" id="WP_394833115.1">
    <property type="nucleotide sequence ID" value="NZ_CP089929.1"/>
</dbReference>
<dbReference type="Gene3D" id="1.50.10.20">
    <property type="match status" value="1"/>
</dbReference>
<dbReference type="InterPro" id="IPR008930">
    <property type="entry name" value="Terpenoid_cyclase/PrenylTrfase"/>
</dbReference>
<evidence type="ECO:0000313" key="3">
    <source>
        <dbReference type="Proteomes" id="UP001374803"/>
    </source>
</evidence>
<dbReference type="SUPFAM" id="SSF81853">
    <property type="entry name" value="Family 10 polysaccharide lyase"/>
    <property type="match status" value="1"/>
</dbReference>
<reference evidence="2" key="1">
    <citation type="submission" date="2021-12" db="EMBL/GenBank/DDBJ databases">
        <title>Discovery of the Pendulisporaceae a myxobacterial family with distinct sporulation behavior and unique specialized metabolism.</title>
        <authorList>
            <person name="Garcia R."/>
            <person name="Popoff A."/>
            <person name="Bader C.D."/>
            <person name="Loehr J."/>
            <person name="Walesch S."/>
            <person name="Walt C."/>
            <person name="Boldt J."/>
            <person name="Bunk B."/>
            <person name="Haeckl F.J.F.P.J."/>
            <person name="Gunesch A.P."/>
            <person name="Birkelbach J."/>
            <person name="Nuebel U."/>
            <person name="Pietschmann T."/>
            <person name="Bach T."/>
            <person name="Mueller R."/>
        </authorList>
    </citation>
    <scope>NUCLEOTIDE SEQUENCE</scope>
    <source>
        <strain evidence="2">MSr11367</strain>
    </source>
</reference>
<keyword evidence="1" id="KW-0472">Membrane</keyword>
<protein>
    <submittedName>
        <fullName evidence="2">Uncharacterized protein</fullName>
    </submittedName>
</protein>
<dbReference type="SUPFAM" id="SSF48239">
    <property type="entry name" value="Terpenoid cyclases/Protein prenyltransferases"/>
    <property type="match status" value="1"/>
</dbReference>
<name>A0ABZ2KY35_9BACT</name>
<keyword evidence="1" id="KW-1133">Transmembrane helix</keyword>
<keyword evidence="3" id="KW-1185">Reference proteome</keyword>
<dbReference type="EMBL" id="CP089983">
    <property type="protein sequence ID" value="WXB03485.1"/>
    <property type="molecule type" value="Genomic_DNA"/>
</dbReference>
<dbReference type="Proteomes" id="UP001374803">
    <property type="component" value="Chromosome"/>
</dbReference>